<dbReference type="EMBL" id="JBJJXI010000116">
    <property type="protein sequence ID" value="KAL3390760.1"/>
    <property type="molecule type" value="Genomic_DNA"/>
</dbReference>
<keyword evidence="1" id="KW-1133">Transmembrane helix</keyword>
<evidence type="ECO:0000313" key="3">
    <source>
        <dbReference type="Proteomes" id="UP001627154"/>
    </source>
</evidence>
<reference evidence="2 3" key="1">
    <citation type="journal article" date="2024" name="bioRxiv">
        <title>A reference genome for Trichogramma kaykai: A tiny desert-dwelling parasitoid wasp with competing sex-ratio distorters.</title>
        <authorList>
            <person name="Culotta J."/>
            <person name="Lindsey A.R."/>
        </authorList>
    </citation>
    <scope>NUCLEOTIDE SEQUENCE [LARGE SCALE GENOMIC DNA]</scope>
    <source>
        <strain evidence="2 3">KSX58</strain>
    </source>
</reference>
<keyword evidence="1" id="KW-0472">Membrane</keyword>
<evidence type="ECO:0000256" key="1">
    <source>
        <dbReference type="SAM" id="Phobius"/>
    </source>
</evidence>
<accession>A0ABD2WCE9</accession>
<comment type="caution">
    <text evidence="2">The sequence shown here is derived from an EMBL/GenBank/DDBJ whole genome shotgun (WGS) entry which is preliminary data.</text>
</comment>
<keyword evidence="1" id="KW-0812">Transmembrane</keyword>
<organism evidence="2 3">
    <name type="scientific">Trichogramma kaykai</name>
    <dbReference type="NCBI Taxonomy" id="54128"/>
    <lineage>
        <taxon>Eukaryota</taxon>
        <taxon>Metazoa</taxon>
        <taxon>Ecdysozoa</taxon>
        <taxon>Arthropoda</taxon>
        <taxon>Hexapoda</taxon>
        <taxon>Insecta</taxon>
        <taxon>Pterygota</taxon>
        <taxon>Neoptera</taxon>
        <taxon>Endopterygota</taxon>
        <taxon>Hymenoptera</taxon>
        <taxon>Apocrita</taxon>
        <taxon>Proctotrupomorpha</taxon>
        <taxon>Chalcidoidea</taxon>
        <taxon>Trichogrammatidae</taxon>
        <taxon>Trichogramma</taxon>
    </lineage>
</organism>
<gene>
    <name evidence="2" type="ORF">TKK_014478</name>
</gene>
<sequence>MKIGCSCKVKDDCSSRIETIWTIQRLEIEKCLGGFFWPAALDIKRVAPPYHTCIAFILGTSKIKINKNNRRRRAPAFARHRPSLTTATTTTKRVYFLLRVRDTRYRTIRFDTLLMFTTYKLAKMMTCIFKYDVIPLVFDLQLLLLIGFTLVSPRIEVYRELWLIFNNRKKSWLACCHGREPEKLRSWWCKTYDFSNSSKFITP</sequence>
<evidence type="ECO:0000313" key="2">
    <source>
        <dbReference type="EMBL" id="KAL3390760.1"/>
    </source>
</evidence>
<keyword evidence="3" id="KW-1185">Reference proteome</keyword>
<protein>
    <submittedName>
        <fullName evidence="2">Uncharacterized protein</fullName>
    </submittedName>
</protein>
<dbReference type="AlphaFoldDB" id="A0ABD2WCE9"/>
<name>A0ABD2WCE9_9HYME</name>
<dbReference type="Proteomes" id="UP001627154">
    <property type="component" value="Unassembled WGS sequence"/>
</dbReference>
<feature type="transmembrane region" description="Helical" evidence="1">
    <location>
        <begin position="133"/>
        <end position="151"/>
    </location>
</feature>
<proteinExistence type="predicted"/>